<accession>A0A931EZ89</accession>
<organism evidence="1 2">
    <name type="scientific">Nonomuraea cypriaca</name>
    <dbReference type="NCBI Taxonomy" id="1187855"/>
    <lineage>
        <taxon>Bacteria</taxon>
        <taxon>Bacillati</taxon>
        <taxon>Actinomycetota</taxon>
        <taxon>Actinomycetes</taxon>
        <taxon>Streptosporangiales</taxon>
        <taxon>Streptosporangiaceae</taxon>
        <taxon>Nonomuraea</taxon>
    </lineage>
</organism>
<name>A0A931EZ89_9ACTN</name>
<evidence type="ECO:0000313" key="2">
    <source>
        <dbReference type="Proteomes" id="UP000605361"/>
    </source>
</evidence>
<reference evidence="1" key="1">
    <citation type="submission" date="2020-11" db="EMBL/GenBank/DDBJ databases">
        <title>Whole-genome analyses of Nonomuraea sp. K274.</title>
        <authorList>
            <person name="Veyisoglu A."/>
        </authorList>
    </citation>
    <scope>NUCLEOTIDE SEQUENCE</scope>
    <source>
        <strain evidence="1">K274</strain>
    </source>
</reference>
<gene>
    <name evidence="1" type="ORF">ITP53_04070</name>
</gene>
<proteinExistence type="predicted"/>
<dbReference type="Proteomes" id="UP000605361">
    <property type="component" value="Unassembled WGS sequence"/>
</dbReference>
<sequence length="463" mass="48384">MTAPLKPDDINRTALLAAHDGSQPTLQAAITAHAATGIIISADNATCFDANGQAALLTAVATATRAFGTAAVILDAPETLIARGPFTGRTLAEAITDQGAHLVANEDRERISADSADWPAVPIGADAFVPSDHAGRHGKPRPIFRVSWSGWVAHVHTGQPPAPQTNGQPCVFAAITAAALAISEAFAYMRARPGSDAGFRDITLNLWNLGHDGSDNGPALAHAPDSWWLVGLGHLGQAYSWAISWLPYLDPAEVHIVLQDVDRTVPGNHSTGVLTPRDSLGTPKTRLVAAALDHAGFTTQIIERRLGTDLRRSADESHVALIGVDNLRTRRVISNVGWRTAIDIGLGSGSETFSSLLMRRFPGVQASEQVEGWATDPPPAAVPATQAFADLRNHHNACGMVELAGIAVGASFVGIIAACIALAEATRELHGGTGCDILAVDLATMDLQSAAAKAIADIISIPL</sequence>
<comment type="caution">
    <text evidence="1">The sequence shown here is derived from an EMBL/GenBank/DDBJ whole genome shotgun (WGS) entry which is preliminary data.</text>
</comment>
<keyword evidence="2" id="KW-1185">Reference proteome</keyword>
<evidence type="ECO:0008006" key="3">
    <source>
        <dbReference type="Google" id="ProtNLM"/>
    </source>
</evidence>
<dbReference type="AlphaFoldDB" id="A0A931EZ89"/>
<dbReference type="EMBL" id="JADOGI010000007">
    <property type="protein sequence ID" value="MBF8184928.1"/>
    <property type="molecule type" value="Genomic_DNA"/>
</dbReference>
<dbReference type="RefSeq" id="WP_195893917.1">
    <property type="nucleotide sequence ID" value="NZ_JADOGI010000007.1"/>
</dbReference>
<protein>
    <recommendedName>
        <fullName evidence="3">Thiamine biosynthesis protein ThiF</fullName>
    </recommendedName>
</protein>
<evidence type="ECO:0000313" key="1">
    <source>
        <dbReference type="EMBL" id="MBF8184928.1"/>
    </source>
</evidence>